<protein>
    <submittedName>
        <fullName evidence="3">Bromodomain adjacent to zinc finger domain protein 1A isoform X1</fullName>
    </submittedName>
</protein>
<evidence type="ECO:0000256" key="1">
    <source>
        <dbReference type="PROSITE-ProRule" id="PRU00475"/>
    </source>
</evidence>
<dbReference type="PANTHER" id="PTHR46510:SF1">
    <property type="entry name" value="BROMODOMAIN ADJACENT TO ZINC FINGER DOMAIN PROTEIN 1A"/>
    <property type="match status" value="1"/>
</dbReference>
<proteinExistence type="predicted"/>
<dbReference type="Proteomes" id="UP001607302">
    <property type="component" value="Unassembled WGS sequence"/>
</dbReference>
<feature type="domain" description="WAC" evidence="2">
    <location>
        <begin position="22"/>
        <end position="85"/>
    </location>
</feature>
<evidence type="ECO:0000259" key="2">
    <source>
        <dbReference type="PROSITE" id="PS51136"/>
    </source>
</evidence>
<gene>
    <name evidence="3" type="ORF">V1478_016106</name>
</gene>
<reference evidence="3 4" key="1">
    <citation type="journal article" date="2024" name="Ann. Entomol. Soc. Am.">
        <title>Genomic analyses of the southern and eastern yellowjacket wasps (Hymenoptera: Vespidae) reveal evolutionary signatures of social life.</title>
        <authorList>
            <person name="Catto M.A."/>
            <person name="Caine P.B."/>
            <person name="Orr S.E."/>
            <person name="Hunt B.G."/>
            <person name="Goodisman M.A.D."/>
        </authorList>
    </citation>
    <scope>NUCLEOTIDE SEQUENCE [LARGE SCALE GENOMIC DNA]</scope>
    <source>
        <strain evidence="3">233</strain>
        <tissue evidence="3">Head and thorax</tissue>
    </source>
</reference>
<comment type="subcellular location">
    <subcellularLocation>
        <location evidence="1">Nucleus</location>
    </subcellularLocation>
</comment>
<dbReference type="PANTHER" id="PTHR46510">
    <property type="entry name" value="BROMODOMAIN ADJACENT TO ZINC FINGER DOMAIN PROTEIN 1A"/>
    <property type="match status" value="1"/>
</dbReference>
<keyword evidence="1" id="KW-0539">Nucleus</keyword>
<evidence type="ECO:0000313" key="3">
    <source>
        <dbReference type="EMBL" id="KAL2713549.1"/>
    </source>
</evidence>
<dbReference type="Pfam" id="PF10537">
    <property type="entry name" value="WAC_Acf1_DNA_bd"/>
    <property type="match status" value="1"/>
</dbReference>
<sequence length="85" mass="10114">MPLLRKQPFQRLHVSSDFKDDDEVFHCEVTNEIFKDYNEFCERIILCNSLIWSCSITGRTNMTYEEALQCEENAKKSLKEFPMEV</sequence>
<accession>A0ABD1ZYU7</accession>
<dbReference type="EMBL" id="JAUDFV010000157">
    <property type="protein sequence ID" value="KAL2713549.1"/>
    <property type="molecule type" value="Genomic_DNA"/>
</dbReference>
<dbReference type="GO" id="GO:0005634">
    <property type="term" value="C:nucleus"/>
    <property type="evidence" value="ECO:0007669"/>
    <property type="project" value="UniProtKB-SubCell"/>
</dbReference>
<dbReference type="InterPro" id="IPR013136">
    <property type="entry name" value="WSTF_Acf1_Cbp146"/>
</dbReference>
<dbReference type="PROSITE" id="PS51136">
    <property type="entry name" value="WAC"/>
    <property type="match status" value="1"/>
</dbReference>
<dbReference type="AlphaFoldDB" id="A0ABD1ZYU7"/>
<name>A0ABD1ZYU7_VESSQ</name>
<evidence type="ECO:0000313" key="4">
    <source>
        <dbReference type="Proteomes" id="UP001607302"/>
    </source>
</evidence>
<comment type="caution">
    <text evidence="3">The sequence shown here is derived from an EMBL/GenBank/DDBJ whole genome shotgun (WGS) entry which is preliminary data.</text>
</comment>
<organism evidence="3 4">
    <name type="scientific">Vespula squamosa</name>
    <name type="common">Southern yellow jacket</name>
    <name type="synonym">Wasp</name>
    <dbReference type="NCBI Taxonomy" id="30214"/>
    <lineage>
        <taxon>Eukaryota</taxon>
        <taxon>Metazoa</taxon>
        <taxon>Ecdysozoa</taxon>
        <taxon>Arthropoda</taxon>
        <taxon>Hexapoda</taxon>
        <taxon>Insecta</taxon>
        <taxon>Pterygota</taxon>
        <taxon>Neoptera</taxon>
        <taxon>Endopterygota</taxon>
        <taxon>Hymenoptera</taxon>
        <taxon>Apocrita</taxon>
        <taxon>Aculeata</taxon>
        <taxon>Vespoidea</taxon>
        <taxon>Vespidae</taxon>
        <taxon>Vespinae</taxon>
        <taxon>Vespula</taxon>
    </lineage>
</organism>
<keyword evidence="4" id="KW-1185">Reference proteome</keyword>
<dbReference type="InterPro" id="IPR047171">
    <property type="entry name" value="BAZ1A"/>
</dbReference>